<dbReference type="RefSeq" id="WP_345918211.1">
    <property type="nucleotide sequence ID" value="NZ_JBDIVE010000001.1"/>
</dbReference>
<proteinExistence type="predicted"/>
<dbReference type="InterPro" id="IPR020843">
    <property type="entry name" value="ER"/>
</dbReference>
<dbReference type="Pfam" id="PF00107">
    <property type="entry name" value="ADH_zinc_N"/>
    <property type="match status" value="1"/>
</dbReference>
<dbReference type="InterPro" id="IPR014189">
    <property type="entry name" value="Quinone_OxRdtase_PIG3"/>
</dbReference>
<keyword evidence="2" id="KW-0560">Oxidoreductase</keyword>
<evidence type="ECO:0000256" key="1">
    <source>
        <dbReference type="ARBA" id="ARBA00022857"/>
    </source>
</evidence>
<name>A0ABU9YUN8_9RHOO</name>
<protein>
    <submittedName>
        <fullName evidence="4">NAD(P)H-quinone oxidoreductase</fullName>
    </submittedName>
</protein>
<dbReference type="InterPro" id="IPR036291">
    <property type="entry name" value="NAD(P)-bd_dom_sf"/>
</dbReference>
<keyword evidence="1" id="KW-0521">NADP</keyword>
<dbReference type="Gene3D" id="3.40.50.720">
    <property type="entry name" value="NAD(P)-binding Rossmann-like Domain"/>
    <property type="match status" value="1"/>
</dbReference>
<dbReference type="SUPFAM" id="SSF51735">
    <property type="entry name" value="NAD(P)-binding Rossmann-fold domains"/>
    <property type="match status" value="1"/>
</dbReference>
<dbReference type="InterPro" id="IPR011032">
    <property type="entry name" value="GroES-like_sf"/>
</dbReference>
<dbReference type="PANTHER" id="PTHR48106:SF8">
    <property type="entry name" value="OS02G0805600 PROTEIN"/>
    <property type="match status" value="1"/>
</dbReference>
<dbReference type="Pfam" id="PF08240">
    <property type="entry name" value="ADH_N"/>
    <property type="match status" value="1"/>
</dbReference>
<dbReference type="SUPFAM" id="SSF50129">
    <property type="entry name" value="GroES-like"/>
    <property type="match status" value="1"/>
</dbReference>
<reference evidence="4 5" key="1">
    <citation type="journal article" date="2018" name="Int. J. Syst. Evol. Microbiol.">
        <title>Uliginosibacterium sediminicola sp. nov., isolated from freshwater sediment.</title>
        <authorList>
            <person name="Hwang W.M."/>
            <person name="Kim S.M."/>
            <person name="Kang K."/>
            <person name="Ahn T.Y."/>
        </authorList>
    </citation>
    <scope>NUCLEOTIDE SEQUENCE [LARGE SCALE GENOMIC DNA]</scope>
    <source>
        <strain evidence="4 5">M1-21</strain>
    </source>
</reference>
<accession>A0ABU9YUN8</accession>
<evidence type="ECO:0000256" key="2">
    <source>
        <dbReference type="ARBA" id="ARBA00023002"/>
    </source>
</evidence>
<evidence type="ECO:0000313" key="4">
    <source>
        <dbReference type="EMBL" id="MEN3067446.1"/>
    </source>
</evidence>
<dbReference type="InterPro" id="IPR013149">
    <property type="entry name" value="ADH-like_C"/>
</dbReference>
<dbReference type="Proteomes" id="UP001410394">
    <property type="component" value="Unassembled WGS sequence"/>
</dbReference>
<keyword evidence="5" id="KW-1185">Reference proteome</keyword>
<dbReference type="InterPro" id="IPR013154">
    <property type="entry name" value="ADH-like_N"/>
</dbReference>
<dbReference type="PANTHER" id="PTHR48106">
    <property type="entry name" value="QUINONE OXIDOREDUCTASE PIG3-RELATED"/>
    <property type="match status" value="1"/>
</dbReference>
<dbReference type="NCBIfam" id="TIGR02824">
    <property type="entry name" value="quinone_pig3"/>
    <property type="match status" value="1"/>
</dbReference>
<sequence>MSAHLDALPDTMHAIDIREPGGPEVLVAASHPLPVPGAGEILVQVAAAGVNRPDVFQRLGSYPPPAGASPIPGLEFAGQVVAVGADVTCYRVGDFVCALVAGGGYAEYCVVHERNALPVPTGLSLLEAAALPETFFTVWTNLFQRGQLKAGESVLIHGGTSGIGTVATMLAKAFGAQVIVTVGSAEKCAAAQALGADAAINYREQDFVAETKRITGGRGADVIVDLIAGDYVARNYAAAAMDGRIVQIGIQQGVAREINFGLLLVKRLTHTGSTLRARSVADKASIAAELEAQVWPLLAAGKIRPQIFRSFALQEAAAAHALMESSAHVGKIMLQTGAYTALAQQHESAARAAQN</sequence>
<gene>
    <name evidence="4" type="ORF">ABDB84_03080</name>
</gene>
<dbReference type="SMART" id="SM00829">
    <property type="entry name" value="PKS_ER"/>
    <property type="match status" value="1"/>
</dbReference>
<feature type="domain" description="Enoyl reductase (ER)" evidence="3">
    <location>
        <begin position="21"/>
        <end position="334"/>
    </location>
</feature>
<evidence type="ECO:0000313" key="5">
    <source>
        <dbReference type="Proteomes" id="UP001410394"/>
    </source>
</evidence>
<comment type="caution">
    <text evidence="4">The sequence shown here is derived from an EMBL/GenBank/DDBJ whole genome shotgun (WGS) entry which is preliminary data.</text>
</comment>
<dbReference type="EMBL" id="JBDIVE010000001">
    <property type="protein sequence ID" value="MEN3067446.1"/>
    <property type="molecule type" value="Genomic_DNA"/>
</dbReference>
<evidence type="ECO:0000259" key="3">
    <source>
        <dbReference type="SMART" id="SM00829"/>
    </source>
</evidence>
<dbReference type="Gene3D" id="3.90.180.10">
    <property type="entry name" value="Medium-chain alcohol dehydrogenases, catalytic domain"/>
    <property type="match status" value="1"/>
</dbReference>
<organism evidence="4 5">
    <name type="scientific">Uliginosibacterium sediminicola</name>
    <dbReference type="NCBI Taxonomy" id="2024550"/>
    <lineage>
        <taxon>Bacteria</taxon>
        <taxon>Pseudomonadati</taxon>
        <taxon>Pseudomonadota</taxon>
        <taxon>Betaproteobacteria</taxon>
        <taxon>Rhodocyclales</taxon>
        <taxon>Zoogloeaceae</taxon>
        <taxon>Uliginosibacterium</taxon>
    </lineage>
</organism>
<dbReference type="CDD" id="cd05276">
    <property type="entry name" value="p53_inducible_oxidoreductase"/>
    <property type="match status" value="1"/>
</dbReference>